<reference evidence="6 7" key="1">
    <citation type="submission" date="2019-09" db="EMBL/GenBank/DDBJ databases">
        <title>Genome sequence of Hymenobacter sp. M3.</title>
        <authorList>
            <person name="Srinivasan S."/>
        </authorList>
    </citation>
    <scope>NUCLEOTIDE SEQUENCE [LARGE SCALE GENOMIC DNA]</scope>
    <source>
        <strain evidence="6 7">M3</strain>
    </source>
</reference>
<evidence type="ECO:0000313" key="7">
    <source>
        <dbReference type="Proteomes" id="UP000326380"/>
    </source>
</evidence>
<dbReference type="Proteomes" id="UP000326380">
    <property type="component" value="Unassembled WGS sequence"/>
</dbReference>
<evidence type="ECO:0000256" key="4">
    <source>
        <dbReference type="ARBA" id="ARBA00022989"/>
    </source>
</evidence>
<evidence type="ECO:0000256" key="2">
    <source>
        <dbReference type="ARBA" id="ARBA00022448"/>
    </source>
</evidence>
<organism evidence="6 7">
    <name type="scientific">Hymenobacter busanensis</name>
    <dbReference type="NCBI Taxonomy" id="2607656"/>
    <lineage>
        <taxon>Bacteria</taxon>
        <taxon>Pseudomonadati</taxon>
        <taxon>Bacteroidota</taxon>
        <taxon>Cytophagia</taxon>
        <taxon>Cytophagales</taxon>
        <taxon>Hymenobacteraceae</taxon>
        <taxon>Hymenobacter</taxon>
    </lineage>
</organism>
<evidence type="ECO:0000256" key="5">
    <source>
        <dbReference type="ARBA" id="ARBA00023136"/>
    </source>
</evidence>
<keyword evidence="2" id="KW-0813">Transport</keyword>
<dbReference type="RefSeq" id="WP_151077104.1">
    <property type="nucleotide sequence ID" value="NZ_CP047647.1"/>
</dbReference>
<keyword evidence="7" id="KW-1185">Reference proteome</keyword>
<dbReference type="PIRSF" id="PIRSF006060">
    <property type="entry name" value="AA_transporter"/>
    <property type="match status" value="1"/>
</dbReference>
<dbReference type="PANTHER" id="PTHR43243:SF4">
    <property type="entry name" value="CATIONIC AMINO ACID TRANSPORTER 4"/>
    <property type="match status" value="1"/>
</dbReference>
<gene>
    <name evidence="6" type="ORF">F0P96_02210</name>
</gene>
<dbReference type="InterPro" id="IPR002293">
    <property type="entry name" value="AA/rel_permease1"/>
</dbReference>
<proteinExistence type="predicted"/>
<sequence>MLKKSLELLRLEAAETGTHTLKRSLGPINLIAIGVGVIIGAGLFSLTGIAAANHTGPAVTLSFVVAAIGCAFSALCYAEFASMVPVAGSAYTYSYATMGELFAWIIGWDLVLEYSVGAATVAISWSQYLVKFLGKYGLHLPPQLVMSPWETSQLADGSTVHGLINLPAILVVLAITAIIIRGTQGSAWFNATVVALKVSVVLVFIALGWKYIDPANYQPYIPANTGHFGEFGWSGILRGAGVVFFVFIGFDIVATMAQEAKNPQRNMPIGIIGSLLVCTVLFIAFGHVMTGLAHYTEFKNSAAPVAIAIEKTPYGWLSSAVILAILIGYTSVILVDLLGQSRVFFSMSRDGLLPRVFSQIHPRFQTPHRSNLLLGVFISLFAGLVPIRVVGEMCSIGTLLAFVMVCVGVLIMRKREPNAPRSFRTPWVPVVPILGIVTCLVMMFSLPGDTWLRLFVWLAIGLVIYFSYGKKHSKLRQGVVVDDTVEAVGSRVG</sequence>
<dbReference type="Pfam" id="PF13520">
    <property type="entry name" value="AA_permease_2"/>
    <property type="match status" value="1"/>
</dbReference>
<keyword evidence="4" id="KW-1133">Transmembrane helix</keyword>
<keyword evidence="5" id="KW-0472">Membrane</keyword>
<evidence type="ECO:0000256" key="3">
    <source>
        <dbReference type="ARBA" id="ARBA00022692"/>
    </source>
</evidence>
<dbReference type="PANTHER" id="PTHR43243">
    <property type="entry name" value="INNER MEMBRANE TRANSPORTER YGJI-RELATED"/>
    <property type="match status" value="1"/>
</dbReference>
<dbReference type="GO" id="GO:0016020">
    <property type="term" value="C:membrane"/>
    <property type="evidence" value="ECO:0007669"/>
    <property type="project" value="UniProtKB-SubCell"/>
</dbReference>
<accession>A0A7L4ZVD2</accession>
<comment type="subcellular location">
    <subcellularLocation>
        <location evidence="1">Membrane</location>
        <topology evidence="1">Multi-pass membrane protein</topology>
    </subcellularLocation>
</comment>
<dbReference type="AlphaFoldDB" id="A0A7L4ZVD2"/>
<evidence type="ECO:0000256" key="1">
    <source>
        <dbReference type="ARBA" id="ARBA00004141"/>
    </source>
</evidence>
<comment type="caution">
    <text evidence="6">The sequence shown here is derived from an EMBL/GenBank/DDBJ whole genome shotgun (WGS) entry which is preliminary data.</text>
</comment>
<dbReference type="Gene3D" id="1.20.1740.10">
    <property type="entry name" value="Amino acid/polyamine transporter I"/>
    <property type="match status" value="1"/>
</dbReference>
<name>A0A7L4ZVD2_9BACT</name>
<dbReference type="GO" id="GO:0015171">
    <property type="term" value="F:amino acid transmembrane transporter activity"/>
    <property type="evidence" value="ECO:0007669"/>
    <property type="project" value="TreeGrafter"/>
</dbReference>
<protein>
    <submittedName>
        <fullName evidence="6">Amino acid permease</fullName>
    </submittedName>
</protein>
<keyword evidence="3" id="KW-0812">Transmembrane</keyword>
<evidence type="ECO:0000313" key="6">
    <source>
        <dbReference type="EMBL" id="KAA9339456.1"/>
    </source>
</evidence>
<dbReference type="EMBL" id="VTWU01000001">
    <property type="protein sequence ID" value="KAA9339456.1"/>
    <property type="molecule type" value="Genomic_DNA"/>
</dbReference>